<dbReference type="InterPro" id="IPR029021">
    <property type="entry name" value="Prot-tyrosine_phosphatase-like"/>
</dbReference>
<evidence type="ECO:0000256" key="1">
    <source>
        <dbReference type="ARBA" id="ARBA00009580"/>
    </source>
</evidence>
<sequence>MPTPMRQQDPFMPTPEAMQRRLELENVHNARDLGGLAGIDGRRVRRGKLFRSGNPGRASAADLERLGALGLEAVIDFRAEPEKAHDEAHFGQRFHWIASPVLDGNMAMASLLPRLRDASPAFATTMMVEIYREFPSRYQAAFGGFMNTAMTGKTLLFHCTAGKDRTGFASLLLLSALGVAQDDILSNYLESNHCNARFFEDILAKSSASGIKDDVMMPLLEVAPAYLDASVQAIKQEYGTMDRYLKDALKIDADVLRNHYLEA</sequence>
<dbReference type="Gene3D" id="3.90.190.10">
    <property type="entry name" value="Protein tyrosine phosphatase superfamily"/>
    <property type="match status" value="1"/>
</dbReference>
<proteinExistence type="inferred from homology"/>
<evidence type="ECO:0000313" key="2">
    <source>
        <dbReference type="EMBL" id="PPA76509.1"/>
    </source>
</evidence>
<dbReference type="PANTHER" id="PTHR31126">
    <property type="entry name" value="TYROSINE-PROTEIN PHOSPHATASE"/>
    <property type="match status" value="1"/>
</dbReference>
<reference evidence="2 3" key="1">
    <citation type="submission" date="2018-02" db="EMBL/GenBank/DDBJ databases">
        <title>Draft Genome of Achromobacter spanius stain 6.</title>
        <authorList>
            <person name="Gunasekera T.S."/>
            <person name="Radwan O."/>
            <person name="Ruiz O.N."/>
        </authorList>
    </citation>
    <scope>NUCLEOTIDE SEQUENCE [LARGE SCALE GENOMIC DNA]</scope>
    <source>
        <strain evidence="2 3">6</strain>
    </source>
</reference>
<dbReference type="PROSITE" id="PS00383">
    <property type="entry name" value="TYR_PHOSPHATASE_1"/>
    <property type="match status" value="1"/>
</dbReference>
<evidence type="ECO:0000313" key="3">
    <source>
        <dbReference type="Proteomes" id="UP000239990"/>
    </source>
</evidence>
<name>A0A2S5GU37_9BURK</name>
<dbReference type="SUPFAM" id="SSF52799">
    <property type="entry name" value="(Phosphotyrosine protein) phosphatases II"/>
    <property type="match status" value="1"/>
</dbReference>
<comment type="similarity">
    <text evidence="1">Belongs to the protein-tyrosine phosphatase family.</text>
</comment>
<organism evidence="2 3">
    <name type="scientific">Achromobacter spanius</name>
    <dbReference type="NCBI Taxonomy" id="217203"/>
    <lineage>
        <taxon>Bacteria</taxon>
        <taxon>Pseudomonadati</taxon>
        <taxon>Pseudomonadota</taxon>
        <taxon>Betaproteobacteria</taxon>
        <taxon>Burkholderiales</taxon>
        <taxon>Alcaligenaceae</taxon>
        <taxon>Achromobacter</taxon>
    </lineage>
</organism>
<dbReference type="RefSeq" id="WP_104142898.1">
    <property type="nucleotide sequence ID" value="NZ_PREU01000003.1"/>
</dbReference>
<dbReference type="AlphaFoldDB" id="A0A2S5GU37"/>
<dbReference type="InterPro" id="IPR026893">
    <property type="entry name" value="Tyr/Ser_Pase_IphP-type"/>
</dbReference>
<protein>
    <submittedName>
        <fullName evidence="2">Protein-tyrosine-phosphatase</fullName>
    </submittedName>
</protein>
<dbReference type="OrthoDB" id="1188001at2"/>
<dbReference type="GO" id="GO:0004721">
    <property type="term" value="F:phosphoprotein phosphatase activity"/>
    <property type="evidence" value="ECO:0007669"/>
    <property type="project" value="InterPro"/>
</dbReference>
<dbReference type="EMBL" id="PREU01000003">
    <property type="protein sequence ID" value="PPA76509.1"/>
    <property type="molecule type" value="Genomic_DNA"/>
</dbReference>
<comment type="caution">
    <text evidence="2">The sequence shown here is derived from an EMBL/GenBank/DDBJ whole genome shotgun (WGS) entry which is preliminary data.</text>
</comment>
<dbReference type="Pfam" id="PF13350">
    <property type="entry name" value="Y_phosphatase3"/>
    <property type="match status" value="1"/>
</dbReference>
<dbReference type="InterPro" id="IPR016130">
    <property type="entry name" value="Tyr_Pase_AS"/>
</dbReference>
<dbReference type="Proteomes" id="UP000239990">
    <property type="component" value="Unassembled WGS sequence"/>
</dbReference>
<dbReference type="PANTHER" id="PTHR31126:SF1">
    <property type="entry name" value="TYROSINE SPECIFIC PROTEIN PHOSPHATASES DOMAIN-CONTAINING PROTEIN"/>
    <property type="match status" value="1"/>
</dbReference>
<accession>A0A2S5GU37</accession>
<gene>
    <name evidence="2" type="ORF">C4E15_06895</name>
</gene>